<name>A0ABP4P2X1_9ACTN</name>
<organism evidence="13 14">
    <name type="scientific">Kribbella sancticallisti</name>
    <dbReference type="NCBI Taxonomy" id="460087"/>
    <lineage>
        <taxon>Bacteria</taxon>
        <taxon>Bacillati</taxon>
        <taxon>Actinomycetota</taxon>
        <taxon>Actinomycetes</taxon>
        <taxon>Propionibacteriales</taxon>
        <taxon>Kribbellaceae</taxon>
        <taxon>Kribbella</taxon>
    </lineage>
</organism>
<dbReference type="InterPro" id="IPR014349">
    <property type="entry name" value="Rieske_Fe-S_prot"/>
</dbReference>
<evidence type="ECO:0000313" key="13">
    <source>
        <dbReference type="EMBL" id="GAA1572563.1"/>
    </source>
</evidence>
<comment type="caution">
    <text evidence="13">The sequence shown here is derived from an EMBL/GenBank/DDBJ whole genome shotgun (WGS) entry which is preliminary data.</text>
</comment>
<dbReference type="Pfam" id="PF00355">
    <property type="entry name" value="Rieske"/>
    <property type="match status" value="1"/>
</dbReference>
<dbReference type="InterPro" id="IPR017941">
    <property type="entry name" value="Rieske_2Fe-2S"/>
</dbReference>
<keyword evidence="5" id="KW-0408">Iron</keyword>
<evidence type="ECO:0000256" key="5">
    <source>
        <dbReference type="ARBA" id="ARBA00023004"/>
    </source>
</evidence>
<evidence type="ECO:0000256" key="1">
    <source>
        <dbReference type="ARBA" id="ARBA00002494"/>
    </source>
</evidence>
<gene>
    <name evidence="13" type="ORF">GCM10009789_27650</name>
</gene>
<dbReference type="PRINTS" id="PR00162">
    <property type="entry name" value="RIESKE"/>
</dbReference>
<accession>A0ABP4P2X1</accession>
<feature type="transmembrane region" description="Helical" evidence="11">
    <location>
        <begin position="21"/>
        <end position="40"/>
    </location>
</feature>
<sequence>MSDDKTAELARAIDTLRDRRAVLRGAAVAGLAGVSVPLLAACGGGDEAGGTPSASGSSSAPGTTPTSAPSSAPSSAGTPSSGGPVIGAVADVPVGGGKVFDKVVVTQPTAGEFKGFTAVCTHAGCIVRTIENNTINCPCHGSKFSATDGSVLGGPATSPLAAVTVTVQGGNIVGSA</sequence>
<protein>
    <recommendedName>
        <fullName evidence="2">Cytochrome bc1 complex Rieske iron-sulfur subunit</fullName>
    </recommendedName>
    <alternativeName>
        <fullName evidence="8">Cytochrome bc1 reductase complex subunit QcrA</fullName>
    </alternativeName>
</protein>
<keyword evidence="6" id="KW-0411">Iron-sulfur</keyword>
<dbReference type="InterPro" id="IPR005805">
    <property type="entry name" value="Rieske_Fe-S_prot_C"/>
</dbReference>
<evidence type="ECO:0000256" key="9">
    <source>
        <dbReference type="ARBA" id="ARBA00034078"/>
    </source>
</evidence>
<evidence type="ECO:0000259" key="12">
    <source>
        <dbReference type="PROSITE" id="PS51296"/>
    </source>
</evidence>
<evidence type="ECO:0000256" key="7">
    <source>
        <dbReference type="ARBA" id="ARBA00023157"/>
    </source>
</evidence>
<dbReference type="InterPro" id="IPR036922">
    <property type="entry name" value="Rieske_2Fe-2S_sf"/>
</dbReference>
<dbReference type="SUPFAM" id="SSF50022">
    <property type="entry name" value="ISP domain"/>
    <property type="match status" value="1"/>
</dbReference>
<evidence type="ECO:0000256" key="3">
    <source>
        <dbReference type="ARBA" id="ARBA00022714"/>
    </source>
</evidence>
<evidence type="ECO:0000256" key="4">
    <source>
        <dbReference type="ARBA" id="ARBA00022723"/>
    </source>
</evidence>
<keyword evidence="3" id="KW-0001">2Fe-2S</keyword>
<feature type="region of interest" description="Disordered" evidence="10">
    <location>
        <begin position="47"/>
        <end position="84"/>
    </location>
</feature>
<evidence type="ECO:0000256" key="11">
    <source>
        <dbReference type="SAM" id="Phobius"/>
    </source>
</evidence>
<evidence type="ECO:0000256" key="8">
    <source>
        <dbReference type="ARBA" id="ARBA00029586"/>
    </source>
</evidence>
<dbReference type="Proteomes" id="UP001500393">
    <property type="component" value="Unassembled WGS sequence"/>
</dbReference>
<feature type="domain" description="Rieske" evidence="12">
    <location>
        <begin position="84"/>
        <end position="174"/>
    </location>
</feature>
<dbReference type="PANTHER" id="PTHR10134">
    <property type="entry name" value="CYTOCHROME B-C1 COMPLEX SUBUNIT RIESKE, MITOCHONDRIAL"/>
    <property type="match status" value="1"/>
</dbReference>
<evidence type="ECO:0000313" key="14">
    <source>
        <dbReference type="Proteomes" id="UP001500393"/>
    </source>
</evidence>
<comment type="function">
    <text evidence="1">Iron-sulfur subunit of the cytochrome bc1 complex, an essential component of the respiratory electron transport chain required for ATP synthesis. The bc1 complex catalyzes the oxidation of menaquinol and the reduction of cytochrome c in the respiratory chain. The bc1 complex operates through a Q-cycle mechanism that couples electron transfer to generation of the proton gradient that drives ATP synthesis.</text>
</comment>
<keyword evidence="11" id="KW-0472">Membrane</keyword>
<keyword evidence="11" id="KW-0812">Transmembrane</keyword>
<comment type="cofactor">
    <cofactor evidence="9">
        <name>[2Fe-2S] cluster</name>
        <dbReference type="ChEBI" id="CHEBI:190135"/>
    </cofactor>
</comment>
<dbReference type="CDD" id="cd03467">
    <property type="entry name" value="Rieske"/>
    <property type="match status" value="1"/>
</dbReference>
<evidence type="ECO:0000256" key="6">
    <source>
        <dbReference type="ARBA" id="ARBA00023014"/>
    </source>
</evidence>
<keyword evidence="11" id="KW-1133">Transmembrane helix</keyword>
<proteinExistence type="predicted"/>
<dbReference type="RefSeq" id="WP_344213624.1">
    <property type="nucleotide sequence ID" value="NZ_BAAAOS010000018.1"/>
</dbReference>
<keyword evidence="7" id="KW-1015">Disulfide bond</keyword>
<dbReference type="Gene3D" id="2.102.10.10">
    <property type="entry name" value="Rieske [2Fe-2S] iron-sulphur domain"/>
    <property type="match status" value="1"/>
</dbReference>
<reference evidence="14" key="1">
    <citation type="journal article" date="2019" name="Int. J. Syst. Evol. Microbiol.">
        <title>The Global Catalogue of Microorganisms (GCM) 10K type strain sequencing project: providing services to taxonomists for standard genome sequencing and annotation.</title>
        <authorList>
            <consortium name="The Broad Institute Genomics Platform"/>
            <consortium name="The Broad Institute Genome Sequencing Center for Infectious Disease"/>
            <person name="Wu L."/>
            <person name="Ma J."/>
        </authorList>
    </citation>
    <scope>NUCLEOTIDE SEQUENCE [LARGE SCALE GENOMIC DNA]</scope>
    <source>
        <strain evidence="14">JCM 14969</strain>
    </source>
</reference>
<keyword evidence="14" id="KW-1185">Reference proteome</keyword>
<evidence type="ECO:0000256" key="2">
    <source>
        <dbReference type="ARBA" id="ARBA00015816"/>
    </source>
</evidence>
<feature type="compositionally biased region" description="Low complexity" evidence="10">
    <location>
        <begin position="49"/>
        <end position="83"/>
    </location>
</feature>
<dbReference type="EMBL" id="BAAAOS010000018">
    <property type="protein sequence ID" value="GAA1572563.1"/>
    <property type="molecule type" value="Genomic_DNA"/>
</dbReference>
<keyword evidence="4" id="KW-0479">Metal-binding</keyword>
<dbReference type="PROSITE" id="PS51296">
    <property type="entry name" value="RIESKE"/>
    <property type="match status" value="1"/>
</dbReference>
<evidence type="ECO:0000256" key="10">
    <source>
        <dbReference type="SAM" id="MobiDB-lite"/>
    </source>
</evidence>